<keyword evidence="5" id="KW-1185">Reference proteome</keyword>
<dbReference type="EnsemblPlants" id="Kaladp0081s0282.2.v1.1">
    <property type="protein sequence ID" value="Kaladp0081s0282.2.v1.1"/>
    <property type="gene ID" value="Kaladp0081s0282.v1.1"/>
</dbReference>
<evidence type="ECO:0000256" key="1">
    <source>
        <dbReference type="ARBA" id="ARBA00007818"/>
    </source>
</evidence>
<organism evidence="4 5">
    <name type="scientific">Kalanchoe fedtschenkoi</name>
    <name type="common">Lavender scallops</name>
    <name type="synonym">South American air plant</name>
    <dbReference type="NCBI Taxonomy" id="63787"/>
    <lineage>
        <taxon>Eukaryota</taxon>
        <taxon>Viridiplantae</taxon>
        <taxon>Streptophyta</taxon>
        <taxon>Embryophyta</taxon>
        <taxon>Tracheophyta</taxon>
        <taxon>Spermatophyta</taxon>
        <taxon>Magnoliopsida</taxon>
        <taxon>eudicotyledons</taxon>
        <taxon>Gunneridae</taxon>
        <taxon>Pentapetalae</taxon>
        <taxon>Saxifragales</taxon>
        <taxon>Crassulaceae</taxon>
        <taxon>Kalanchoe</taxon>
    </lineage>
</organism>
<dbReference type="Proteomes" id="UP000594263">
    <property type="component" value="Unplaced"/>
</dbReference>
<name>A0A7N0UU09_KALFE</name>
<dbReference type="GO" id="GO:0008270">
    <property type="term" value="F:zinc ion binding"/>
    <property type="evidence" value="ECO:0007669"/>
    <property type="project" value="TreeGrafter"/>
</dbReference>
<dbReference type="OMA" id="TAHFVWR"/>
<evidence type="ECO:0000256" key="2">
    <source>
        <dbReference type="ARBA" id="ARBA00022723"/>
    </source>
</evidence>
<dbReference type="AlphaFoldDB" id="A0A7N0UU09"/>
<keyword evidence="3" id="KW-0862">Zinc</keyword>
<keyword evidence="2" id="KW-0479">Metal-binding</keyword>
<dbReference type="InterPro" id="IPR008584">
    <property type="entry name" value="CXXC_Zn-binding_euk"/>
</dbReference>
<dbReference type="Gramene" id="Kaladp0081s0282.1.v1.1">
    <property type="protein sequence ID" value="Kaladp0081s0282.1.v1.1"/>
    <property type="gene ID" value="Kaladp0081s0282.v1.1"/>
</dbReference>
<dbReference type="PANTHER" id="PTHR12857:SF0">
    <property type="entry name" value="CXXC MOTIF CONTAINING ZINC BINDING PROTEIN"/>
    <property type="match status" value="1"/>
</dbReference>
<dbReference type="Pfam" id="PF05907">
    <property type="entry name" value="CXXC_Zn-b_euk"/>
    <property type="match status" value="1"/>
</dbReference>
<evidence type="ECO:0000313" key="4">
    <source>
        <dbReference type="EnsemblPlants" id="Kaladp0081s0282.2.v1.1"/>
    </source>
</evidence>
<evidence type="ECO:0008006" key="6">
    <source>
        <dbReference type="Google" id="ProtNLM"/>
    </source>
</evidence>
<evidence type="ECO:0000313" key="5">
    <source>
        <dbReference type="Proteomes" id="UP000594263"/>
    </source>
</evidence>
<reference evidence="4" key="1">
    <citation type="submission" date="2021-01" db="UniProtKB">
        <authorList>
            <consortium name="EnsemblPlants"/>
        </authorList>
    </citation>
    <scope>IDENTIFICATION</scope>
</reference>
<protein>
    <recommendedName>
        <fullName evidence="6">CXXC motif containing zinc binding protein</fullName>
    </recommendedName>
</protein>
<accession>A0A7N0UU09</accession>
<proteinExistence type="inferred from homology"/>
<dbReference type="SUPFAM" id="SSF141678">
    <property type="entry name" value="MAL13P1.257-like"/>
    <property type="match status" value="1"/>
</dbReference>
<evidence type="ECO:0000256" key="3">
    <source>
        <dbReference type="ARBA" id="ARBA00022833"/>
    </source>
</evidence>
<dbReference type="Gramene" id="Kaladp0081s0282.2.v1.1">
    <property type="protein sequence ID" value="Kaladp0081s0282.2.v1.1"/>
    <property type="gene ID" value="Kaladp0081s0282.v1.1"/>
</dbReference>
<comment type="similarity">
    <text evidence="1">Belongs to the UPF0587 family.</text>
</comment>
<dbReference type="EnsemblPlants" id="Kaladp0081s0282.1.v1.1">
    <property type="protein sequence ID" value="Kaladp0081s0282.1.v1.1"/>
    <property type="gene ID" value="Kaladp0081s0282.v1.1"/>
</dbReference>
<sequence length="166" mass="18308">MVNFMLMIAADLENLTNLQPQGGVDDPDFAYHFKVKCGNCGEASQKETVVSLGETISQPRGKGECHLLQKCKFCGRDGMITMIPGRGKPLTQELSESGQFAPLMLLECRGFEPVGFLFGAGWRVEAISGTLYENVDLSEDEFTEYDEKGEVPVMISNLRATFDVVK</sequence>
<dbReference type="PANTHER" id="PTHR12857">
    <property type="entry name" value="CXXC MOTIF CONTAINING ZINC BINDING PROTEIN"/>
    <property type="match status" value="1"/>
</dbReference>